<comment type="caution">
    <text evidence="11">The sequence shown here is derived from an EMBL/GenBank/DDBJ whole genome shotgun (WGS) entry which is preliminary data.</text>
</comment>
<feature type="region of interest" description="Disordered" evidence="8">
    <location>
        <begin position="153"/>
        <end position="176"/>
    </location>
</feature>
<feature type="compositionally biased region" description="Basic and acidic residues" evidence="8">
    <location>
        <begin position="153"/>
        <end position="167"/>
    </location>
</feature>
<dbReference type="PROSITE" id="PS01149">
    <property type="entry name" value="PSI_RSU"/>
    <property type="match status" value="1"/>
</dbReference>
<dbReference type="EMBL" id="JAVXZY010000001">
    <property type="protein sequence ID" value="MDT8998142.1"/>
    <property type="molecule type" value="Genomic_DNA"/>
</dbReference>
<dbReference type="InterPro" id="IPR002942">
    <property type="entry name" value="S4_RNA-bd"/>
</dbReference>
<evidence type="ECO:0000256" key="3">
    <source>
        <dbReference type="ARBA" id="ARBA00023235"/>
    </source>
</evidence>
<dbReference type="RefSeq" id="WP_315649183.1">
    <property type="nucleotide sequence ID" value="NZ_JAVXZY010000001.1"/>
</dbReference>
<dbReference type="Gene3D" id="3.30.70.1560">
    <property type="entry name" value="Alpha-L RNA-binding motif"/>
    <property type="match status" value="1"/>
</dbReference>
<dbReference type="InterPro" id="IPR042092">
    <property type="entry name" value="PsdUridine_s_RsuA/RluB/E/F_cat"/>
</dbReference>
<feature type="domain" description="Pseudouridine synthase RsuA/RluA-like" evidence="9">
    <location>
        <begin position="62"/>
        <end position="209"/>
    </location>
</feature>
<dbReference type="PANTHER" id="PTHR47683:SF4">
    <property type="entry name" value="PSEUDOURIDINE SYNTHASE"/>
    <property type="match status" value="1"/>
</dbReference>
<name>A0ABU3P6D3_9BURK</name>
<gene>
    <name evidence="11" type="ORF">RQP53_02510</name>
</gene>
<evidence type="ECO:0000256" key="4">
    <source>
        <dbReference type="ARBA" id="ARBA00036749"/>
    </source>
</evidence>
<dbReference type="SUPFAM" id="SSF55120">
    <property type="entry name" value="Pseudouridine synthase"/>
    <property type="match status" value="1"/>
</dbReference>
<evidence type="ECO:0000313" key="11">
    <source>
        <dbReference type="EMBL" id="MDT8998142.1"/>
    </source>
</evidence>
<comment type="catalytic activity">
    <reaction evidence="4">
        <text>uridine(516) in 16S rRNA = pseudouridine(516) in 16S rRNA</text>
        <dbReference type="Rhea" id="RHEA:38867"/>
        <dbReference type="Rhea" id="RHEA-COMP:10089"/>
        <dbReference type="Rhea" id="RHEA-COMP:10090"/>
        <dbReference type="ChEBI" id="CHEBI:65314"/>
        <dbReference type="ChEBI" id="CHEBI:65315"/>
        <dbReference type="EC" id="5.4.99.19"/>
    </reaction>
</comment>
<evidence type="ECO:0000259" key="10">
    <source>
        <dbReference type="Pfam" id="PF01479"/>
    </source>
</evidence>
<dbReference type="InterPro" id="IPR020103">
    <property type="entry name" value="PsdUridine_synth_cat_dom_sf"/>
</dbReference>
<evidence type="ECO:0000256" key="1">
    <source>
        <dbReference type="ARBA" id="ARBA00008348"/>
    </source>
</evidence>
<comment type="function">
    <text evidence="5">Responsible for synthesis of pseudouridine from uracil-516 in 16S ribosomal RNA.</text>
</comment>
<accession>A0ABU3P6D3</accession>
<reference evidence="11" key="1">
    <citation type="submission" date="2023-09" db="EMBL/GenBank/DDBJ databases">
        <title>Paucibacter sp. APW11 Genome sequencing and assembly.</title>
        <authorList>
            <person name="Kim I."/>
        </authorList>
    </citation>
    <scope>NUCLEOTIDE SEQUENCE</scope>
    <source>
        <strain evidence="11">APW11</strain>
    </source>
</reference>
<keyword evidence="12" id="KW-1185">Reference proteome</keyword>
<sequence>MRLSQILFSQGFGSRRLCAGLIYNGEVSVNGDVIDDPDAEFDTSGFSFEVSGKTWPFYDKALILLNKPSGYECSQKPKHHPSVMNLLPAPLRERNVQPVGRLDEDTTGLLLLTDDGTLIHKLTSPKHHVPKVYEARCKHPVTAEMVKALTDGVELHEPELRRPDPSGKPRPPRPPELARAEAAEAFDSHGLRLTLTEGKYHQVKRMVAAAGNRVEALHRPQFGALRLPQDLAPGQWIWVASPDLIAKL</sequence>
<evidence type="ECO:0000256" key="5">
    <source>
        <dbReference type="ARBA" id="ARBA00037590"/>
    </source>
</evidence>
<keyword evidence="2 6" id="KW-0694">RNA-binding</keyword>
<dbReference type="Pfam" id="PF00849">
    <property type="entry name" value="PseudoU_synth_2"/>
    <property type="match status" value="1"/>
</dbReference>
<evidence type="ECO:0000256" key="6">
    <source>
        <dbReference type="PROSITE-ProRule" id="PRU00182"/>
    </source>
</evidence>
<evidence type="ECO:0000256" key="2">
    <source>
        <dbReference type="ARBA" id="ARBA00022884"/>
    </source>
</evidence>
<dbReference type="InterPro" id="IPR018496">
    <property type="entry name" value="PsdUridine_synth_RsuA/RluB_CS"/>
</dbReference>
<dbReference type="SUPFAM" id="SSF55174">
    <property type="entry name" value="Alpha-L RNA-binding motif"/>
    <property type="match status" value="1"/>
</dbReference>
<dbReference type="NCBIfam" id="TIGR00093">
    <property type="entry name" value="pseudouridine synthase"/>
    <property type="match status" value="1"/>
</dbReference>
<dbReference type="PROSITE" id="PS50889">
    <property type="entry name" value="S4"/>
    <property type="match status" value="1"/>
</dbReference>
<dbReference type="EC" id="5.4.99.-" evidence="7"/>
<dbReference type="InterPro" id="IPR020094">
    <property type="entry name" value="TruA/RsuA/RluB/E/F_N"/>
</dbReference>
<comment type="similarity">
    <text evidence="1 7">Belongs to the pseudouridine synthase RsuA family.</text>
</comment>
<proteinExistence type="inferred from homology"/>
<feature type="domain" description="RNA-binding S4" evidence="10">
    <location>
        <begin position="1"/>
        <end position="38"/>
    </location>
</feature>
<evidence type="ECO:0000313" key="12">
    <source>
        <dbReference type="Proteomes" id="UP001246372"/>
    </source>
</evidence>
<protein>
    <recommendedName>
        <fullName evidence="7">Pseudouridine synthase</fullName>
        <ecNumber evidence="7">5.4.99.-</ecNumber>
    </recommendedName>
</protein>
<dbReference type="PANTHER" id="PTHR47683">
    <property type="entry name" value="PSEUDOURIDINE SYNTHASE FAMILY PROTEIN-RELATED"/>
    <property type="match status" value="1"/>
</dbReference>
<dbReference type="InterPro" id="IPR036986">
    <property type="entry name" value="S4_RNA-bd_sf"/>
</dbReference>
<keyword evidence="3 7" id="KW-0413">Isomerase</keyword>
<dbReference type="CDD" id="cd00165">
    <property type="entry name" value="S4"/>
    <property type="match status" value="1"/>
</dbReference>
<dbReference type="InterPro" id="IPR050343">
    <property type="entry name" value="RsuA_PseudoU_synthase"/>
</dbReference>
<dbReference type="InterPro" id="IPR000748">
    <property type="entry name" value="PsdUridine_synth_RsuA/RluB/E/F"/>
</dbReference>
<dbReference type="InterPro" id="IPR006145">
    <property type="entry name" value="PsdUridine_synth_RsuA/RluA"/>
</dbReference>
<evidence type="ECO:0000259" key="9">
    <source>
        <dbReference type="Pfam" id="PF00849"/>
    </source>
</evidence>
<dbReference type="Gene3D" id="3.30.70.580">
    <property type="entry name" value="Pseudouridine synthase I, catalytic domain, N-terminal subdomain"/>
    <property type="match status" value="1"/>
</dbReference>
<evidence type="ECO:0000256" key="7">
    <source>
        <dbReference type="RuleBase" id="RU003887"/>
    </source>
</evidence>
<organism evidence="11 12">
    <name type="scientific">Roseateles aquae</name>
    <dbReference type="NCBI Taxonomy" id="3077235"/>
    <lineage>
        <taxon>Bacteria</taxon>
        <taxon>Pseudomonadati</taxon>
        <taxon>Pseudomonadota</taxon>
        <taxon>Betaproteobacteria</taxon>
        <taxon>Burkholderiales</taxon>
        <taxon>Sphaerotilaceae</taxon>
        <taxon>Roseateles</taxon>
    </lineage>
</organism>
<dbReference type="Pfam" id="PF01479">
    <property type="entry name" value="S4"/>
    <property type="match status" value="1"/>
</dbReference>
<dbReference type="Proteomes" id="UP001246372">
    <property type="component" value="Unassembled WGS sequence"/>
</dbReference>
<dbReference type="Gene3D" id="3.10.290.10">
    <property type="entry name" value="RNA-binding S4 domain"/>
    <property type="match status" value="1"/>
</dbReference>
<evidence type="ECO:0000256" key="8">
    <source>
        <dbReference type="SAM" id="MobiDB-lite"/>
    </source>
</evidence>